<organism evidence="6 7">
    <name type="scientific">Mycena rosella</name>
    <name type="common">Pink bonnet</name>
    <name type="synonym">Agaricus rosellus</name>
    <dbReference type="NCBI Taxonomy" id="1033263"/>
    <lineage>
        <taxon>Eukaryota</taxon>
        <taxon>Fungi</taxon>
        <taxon>Dikarya</taxon>
        <taxon>Basidiomycota</taxon>
        <taxon>Agaricomycotina</taxon>
        <taxon>Agaricomycetes</taxon>
        <taxon>Agaricomycetidae</taxon>
        <taxon>Agaricales</taxon>
        <taxon>Marasmiineae</taxon>
        <taxon>Mycenaceae</taxon>
        <taxon>Mycena</taxon>
    </lineage>
</organism>
<dbReference type="InterPro" id="IPR008271">
    <property type="entry name" value="Ser/Thr_kinase_AS"/>
</dbReference>
<evidence type="ECO:0000259" key="5">
    <source>
        <dbReference type="PROSITE" id="PS50011"/>
    </source>
</evidence>
<dbReference type="Gene3D" id="1.10.510.10">
    <property type="entry name" value="Transferase(Phosphotransferase) domain 1"/>
    <property type="match status" value="1"/>
</dbReference>
<evidence type="ECO:0000313" key="7">
    <source>
        <dbReference type="Proteomes" id="UP001221757"/>
    </source>
</evidence>
<evidence type="ECO:0000256" key="4">
    <source>
        <dbReference type="ARBA" id="ARBA00022840"/>
    </source>
</evidence>
<dbReference type="PANTHER" id="PTHR48016">
    <property type="entry name" value="MAP KINASE KINASE KINASE SSK2-RELATED-RELATED"/>
    <property type="match status" value="1"/>
</dbReference>
<dbReference type="PANTHER" id="PTHR48016:SF48">
    <property type="entry name" value="SERINE_THREONINE-PROTEIN KINASE BCK1_SLK1_SSP31"/>
    <property type="match status" value="1"/>
</dbReference>
<dbReference type="PROSITE" id="PS50011">
    <property type="entry name" value="PROTEIN_KINASE_DOM"/>
    <property type="match status" value="1"/>
</dbReference>
<dbReference type="PROSITE" id="PS00108">
    <property type="entry name" value="PROTEIN_KINASE_ST"/>
    <property type="match status" value="1"/>
</dbReference>
<reference evidence="6" key="1">
    <citation type="submission" date="2023-03" db="EMBL/GenBank/DDBJ databases">
        <title>Massive genome expansion in bonnet fungi (Mycena s.s.) driven by repeated elements and novel gene families across ecological guilds.</title>
        <authorList>
            <consortium name="Lawrence Berkeley National Laboratory"/>
            <person name="Harder C.B."/>
            <person name="Miyauchi S."/>
            <person name="Viragh M."/>
            <person name="Kuo A."/>
            <person name="Thoen E."/>
            <person name="Andreopoulos B."/>
            <person name="Lu D."/>
            <person name="Skrede I."/>
            <person name="Drula E."/>
            <person name="Henrissat B."/>
            <person name="Morin E."/>
            <person name="Kohler A."/>
            <person name="Barry K."/>
            <person name="LaButti K."/>
            <person name="Morin E."/>
            <person name="Salamov A."/>
            <person name="Lipzen A."/>
            <person name="Mereny Z."/>
            <person name="Hegedus B."/>
            <person name="Baldrian P."/>
            <person name="Stursova M."/>
            <person name="Weitz H."/>
            <person name="Taylor A."/>
            <person name="Grigoriev I.V."/>
            <person name="Nagy L.G."/>
            <person name="Martin F."/>
            <person name="Kauserud H."/>
        </authorList>
    </citation>
    <scope>NUCLEOTIDE SEQUENCE</scope>
    <source>
        <strain evidence="6">CBHHK067</strain>
    </source>
</reference>
<keyword evidence="1" id="KW-0808">Transferase</keyword>
<dbReference type="PRINTS" id="PR00109">
    <property type="entry name" value="TYRKINASE"/>
</dbReference>
<name>A0AAD7D076_MYCRO</name>
<keyword evidence="3 6" id="KW-0418">Kinase</keyword>
<evidence type="ECO:0000256" key="2">
    <source>
        <dbReference type="ARBA" id="ARBA00022741"/>
    </source>
</evidence>
<evidence type="ECO:0000256" key="1">
    <source>
        <dbReference type="ARBA" id="ARBA00022679"/>
    </source>
</evidence>
<dbReference type="GO" id="GO:0005524">
    <property type="term" value="F:ATP binding"/>
    <property type="evidence" value="ECO:0007669"/>
    <property type="project" value="UniProtKB-KW"/>
</dbReference>
<comment type="caution">
    <text evidence="6">The sequence shown here is derived from an EMBL/GenBank/DDBJ whole genome shotgun (WGS) entry which is preliminary data.</text>
</comment>
<sequence>MIAAKQIELPRMASDKMDRRQITAEQALKHESETLKVLDHPNIVEYLGWEETPTSLTMFLDYVPGGSISKCLQTYGTFDEEVTKSFTSQILAGLEYLHSKGFIHRDLKCQNILVQMDGVCKISNFEISKRTDTDAHTTMDGSIFWMAPEMLNSRETGYNSKIDIWGIGCILLEMWTGKRPWDGEQMLTAMSKLFQSKLAPPIPDSLVLTPLADDFRLKCFTINPEERPTAVELRNDPYLALNPGWAFNGFVANTPHSS</sequence>
<dbReference type="InterPro" id="IPR001245">
    <property type="entry name" value="Ser-Thr/Tyr_kinase_cat_dom"/>
</dbReference>
<dbReference type="PIRSF" id="PIRSF000654">
    <property type="entry name" value="Integrin-linked_kinase"/>
    <property type="match status" value="1"/>
</dbReference>
<keyword evidence="7" id="KW-1185">Reference proteome</keyword>
<accession>A0AAD7D076</accession>
<dbReference type="AlphaFoldDB" id="A0AAD7D076"/>
<feature type="domain" description="Protein kinase" evidence="5">
    <location>
        <begin position="1"/>
        <end position="239"/>
    </location>
</feature>
<dbReference type="InterPro" id="IPR000719">
    <property type="entry name" value="Prot_kinase_dom"/>
</dbReference>
<proteinExistence type="predicted"/>
<dbReference type="InterPro" id="IPR050538">
    <property type="entry name" value="MAP_kinase_kinase_kinase"/>
</dbReference>
<dbReference type="Proteomes" id="UP001221757">
    <property type="component" value="Unassembled WGS sequence"/>
</dbReference>
<dbReference type="Pfam" id="PF00069">
    <property type="entry name" value="Pkinase"/>
    <property type="match status" value="1"/>
</dbReference>
<dbReference type="GO" id="GO:0000165">
    <property type="term" value="P:MAPK cascade"/>
    <property type="evidence" value="ECO:0007669"/>
    <property type="project" value="UniProtKB-ARBA"/>
</dbReference>
<dbReference type="SMART" id="SM00220">
    <property type="entry name" value="S_TKc"/>
    <property type="match status" value="1"/>
</dbReference>
<evidence type="ECO:0000313" key="6">
    <source>
        <dbReference type="EMBL" id="KAJ7671864.1"/>
    </source>
</evidence>
<dbReference type="InterPro" id="IPR011009">
    <property type="entry name" value="Kinase-like_dom_sf"/>
</dbReference>
<protein>
    <submittedName>
        <fullName evidence="6">Kinase-like domain-containing protein</fullName>
    </submittedName>
</protein>
<dbReference type="GO" id="GO:0004672">
    <property type="term" value="F:protein kinase activity"/>
    <property type="evidence" value="ECO:0007669"/>
    <property type="project" value="InterPro"/>
</dbReference>
<dbReference type="EMBL" id="JARKIE010000171">
    <property type="protein sequence ID" value="KAJ7671864.1"/>
    <property type="molecule type" value="Genomic_DNA"/>
</dbReference>
<keyword evidence="4" id="KW-0067">ATP-binding</keyword>
<keyword evidence="2" id="KW-0547">Nucleotide-binding</keyword>
<gene>
    <name evidence="6" type="ORF">B0H17DRAFT_192667</name>
</gene>
<dbReference type="SUPFAM" id="SSF56112">
    <property type="entry name" value="Protein kinase-like (PK-like)"/>
    <property type="match status" value="1"/>
</dbReference>
<evidence type="ECO:0000256" key="3">
    <source>
        <dbReference type="ARBA" id="ARBA00022777"/>
    </source>
</evidence>